<dbReference type="SUPFAM" id="SSF141868">
    <property type="entry name" value="EAL domain-like"/>
    <property type="match status" value="1"/>
</dbReference>
<organism evidence="11 12">
    <name type="scientific">Candidatus Francisella endociliophora</name>
    <dbReference type="NCBI Taxonomy" id="653937"/>
    <lineage>
        <taxon>Bacteria</taxon>
        <taxon>Pseudomonadati</taxon>
        <taxon>Pseudomonadota</taxon>
        <taxon>Gammaproteobacteria</taxon>
        <taxon>Thiotrichales</taxon>
        <taxon>Francisellaceae</taxon>
        <taxon>Francisella</taxon>
    </lineage>
</organism>
<comment type="function">
    <text evidence="6">Putative oxygen sensor; modulates the activity of FixJ, a transcriptional activator of nitrogen fixation fixK gene. FixL probably acts as a kinase that phosphorylates FixJ.</text>
</comment>
<dbReference type="InterPro" id="IPR000014">
    <property type="entry name" value="PAS"/>
</dbReference>
<dbReference type="Pfam" id="PF00989">
    <property type="entry name" value="PAS"/>
    <property type="match status" value="1"/>
</dbReference>
<evidence type="ECO:0000259" key="9">
    <source>
        <dbReference type="PROSITE" id="PS50883"/>
    </source>
</evidence>
<dbReference type="CDD" id="cd00130">
    <property type="entry name" value="PAS"/>
    <property type="match status" value="1"/>
</dbReference>
<dbReference type="AlphaFoldDB" id="A0A097ENW5"/>
<dbReference type="PROSITE" id="PS50887">
    <property type="entry name" value="GGDEF"/>
    <property type="match status" value="1"/>
</dbReference>
<evidence type="ECO:0000256" key="3">
    <source>
        <dbReference type="ARBA" id="ARBA00022741"/>
    </source>
</evidence>
<dbReference type="Pfam" id="PF00990">
    <property type="entry name" value="GGDEF"/>
    <property type="match status" value="1"/>
</dbReference>
<dbReference type="Gene3D" id="3.20.20.450">
    <property type="entry name" value="EAL domain"/>
    <property type="match status" value="1"/>
</dbReference>
<feature type="domain" description="EAL" evidence="9">
    <location>
        <begin position="584"/>
        <end position="843"/>
    </location>
</feature>
<evidence type="ECO:0000256" key="2">
    <source>
        <dbReference type="ARBA" id="ARBA00022679"/>
    </source>
</evidence>
<dbReference type="InterPro" id="IPR003018">
    <property type="entry name" value="GAF"/>
</dbReference>
<dbReference type="HOGENOM" id="CLU_000445_70_20_6"/>
<dbReference type="Gene3D" id="3.30.450.20">
    <property type="entry name" value="PAS domain"/>
    <property type="match status" value="2"/>
</dbReference>
<dbReference type="SUPFAM" id="SSF55073">
    <property type="entry name" value="Nucleotide cyclase"/>
    <property type="match status" value="1"/>
</dbReference>
<dbReference type="PROSITE" id="PS50883">
    <property type="entry name" value="EAL"/>
    <property type="match status" value="1"/>
</dbReference>
<dbReference type="PROSITE" id="PS50112">
    <property type="entry name" value="PAS"/>
    <property type="match status" value="1"/>
</dbReference>
<keyword evidence="4" id="KW-0418">Kinase</keyword>
<dbReference type="SUPFAM" id="SSF55781">
    <property type="entry name" value="GAF domain-like"/>
    <property type="match status" value="1"/>
</dbReference>
<keyword evidence="3" id="KW-0547">Nucleotide-binding</keyword>
<dbReference type="Gene3D" id="3.30.70.270">
    <property type="match status" value="1"/>
</dbReference>
<dbReference type="NCBIfam" id="TIGR00254">
    <property type="entry name" value="GGDEF"/>
    <property type="match status" value="1"/>
</dbReference>
<dbReference type="OrthoDB" id="5603059at2"/>
<dbReference type="Proteomes" id="UP000029672">
    <property type="component" value="Chromosome"/>
</dbReference>
<evidence type="ECO:0000313" key="11">
    <source>
        <dbReference type="EMBL" id="AIT09258.1"/>
    </source>
</evidence>
<keyword evidence="2" id="KW-0808">Transferase</keyword>
<dbReference type="SMART" id="SM00267">
    <property type="entry name" value="GGDEF"/>
    <property type="match status" value="1"/>
</dbReference>
<proteinExistence type="predicted"/>
<dbReference type="InterPro" id="IPR029016">
    <property type="entry name" value="GAF-like_dom_sf"/>
</dbReference>
<dbReference type="InterPro" id="IPR013767">
    <property type="entry name" value="PAS_fold"/>
</dbReference>
<dbReference type="SMART" id="SM00091">
    <property type="entry name" value="PAS"/>
    <property type="match status" value="2"/>
</dbReference>
<feature type="domain" description="PAS" evidence="8">
    <location>
        <begin position="5"/>
        <end position="57"/>
    </location>
</feature>
<dbReference type="InterPro" id="IPR001633">
    <property type="entry name" value="EAL_dom"/>
</dbReference>
<gene>
    <name evidence="11" type="ORF">LO80_04265</name>
</gene>
<evidence type="ECO:0000256" key="1">
    <source>
        <dbReference type="ARBA" id="ARBA00001946"/>
    </source>
</evidence>
<evidence type="ECO:0000259" key="8">
    <source>
        <dbReference type="PROSITE" id="PS50112"/>
    </source>
</evidence>
<evidence type="ECO:0000256" key="7">
    <source>
        <dbReference type="ARBA" id="ARBA00070616"/>
    </source>
</evidence>
<reference evidence="11 12" key="1">
    <citation type="submission" date="2014-10" db="EMBL/GenBank/DDBJ databases">
        <title>Whole genome sequence of Francisella endociliophora strain FSC1006, isolated from a laboratory culture of the marine ciliate Euplotes raikovi.</title>
        <authorList>
            <person name="Granberg M."/>
            <person name="Backman S."/>
            <person name="Lundmark E."/>
            <person name="Nilsson E."/>
            <person name="Karlsson E."/>
            <person name="Thelaus J."/>
            <person name="Ohrman C."/>
            <person name="Larkeryd A."/>
            <person name="Stenberg P."/>
        </authorList>
    </citation>
    <scope>NUCLEOTIDE SEQUENCE [LARGE SCALE GENOMIC DNA]</scope>
    <source>
        <strain evidence="11 12">FSC1006</strain>
    </source>
</reference>
<dbReference type="FunFam" id="3.30.450.20:FF:000060">
    <property type="entry name" value="Sensor protein FixL"/>
    <property type="match status" value="1"/>
</dbReference>
<feature type="domain" description="GGDEF" evidence="10">
    <location>
        <begin position="444"/>
        <end position="576"/>
    </location>
</feature>
<dbReference type="CDD" id="cd01948">
    <property type="entry name" value="EAL"/>
    <property type="match status" value="1"/>
</dbReference>
<accession>A0A097ENW5</accession>
<evidence type="ECO:0000259" key="10">
    <source>
        <dbReference type="PROSITE" id="PS50887"/>
    </source>
</evidence>
<dbReference type="eggNOG" id="COG5001">
    <property type="taxonomic scope" value="Bacteria"/>
</dbReference>
<keyword evidence="5" id="KW-0067">ATP-binding</keyword>
<dbReference type="SUPFAM" id="SSF55785">
    <property type="entry name" value="PYP-like sensor domain (PAS domain)"/>
    <property type="match status" value="2"/>
</dbReference>
<dbReference type="InterPro" id="IPR000160">
    <property type="entry name" value="GGDEF_dom"/>
</dbReference>
<dbReference type="STRING" id="1547445.LO80_04265"/>
<evidence type="ECO:0000256" key="6">
    <source>
        <dbReference type="ARBA" id="ARBA00059827"/>
    </source>
</evidence>
<dbReference type="EMBL" id="CP009574">
    <property type="protein sequence ID" value="AIT09258.1"/>
    <property type="molecule type" value="Genomic_DNA"/>
</dbReference>
<dbReference type="InterPro" id="IPR035965">
    <property type="entry name" value="PAS-like_dom_sf"/>
</dbReference>
<dbReference type="CDD" id="cd01949">
    <property type="entry name" value="GGDEF"/>
    <property type="match status" value="1"/>
</dbReference>
<dbReference type="GO" id="GO:0006355">
    <property type="term" value="P:regulation of DNA-templated transcription"/>
    <property type="evidence" value="ECO:0007669"/>
    <property type="project" value="InterPro"/>
</dbReference>
<dbReference type="PANTHER" id="PTHR44757">
    <property type="entry name" value="DIGUANYLATE CYCLASE DGCP"/>
    <property type="match status" value="1"/>
</dbReference>
<dbReference type="Pfam" id="PF00563">
    <property type="entry name" value="EAL"/>
    <property type="match status" value="1"/>
</dbReference>
<sequence>MVKPKSIDYFKALEAAIHSVVIIDDAGFILMVNNATCKLFGYESNELVGQNVKILMPPNISNKHDDYLADYRRTQKASIIGTGRKVEAMKKNGQKFKILLSVSEVKSDTETTFLGIIQDLSTQDILENKMHVALQALEFGMWELDLLTNKLIWDREMLSLYETEFKEFDSSYDFWLEKIHPEDRKAFDNEIKQSCQQKKSFGTIFRINTSDKTKFIQLFANYLQKGNNQSKKLVGVCWDVTEKVGLENYILRNSEIQNKYMKGKDLKKTFQEAIEHTLSFSNSKFGFITILDDRSELRKTFYLNSKDKKIQDTSIDPSTIPELLKKALYEGVIGKDNKAFKKSLKGLFEEDLDINNYIIVPIFGDDKKVVGCLGIINSNYYNMKKIADFLQLVVSSIGAIISSNEQYNEIERLANKDSLTNCYSRRFFENQLDKELSNYANSQESFAVLIMDIDNFKKINDLYGHKVGDKILKEFASRVYSKTRTKEKDILARLGGDEFVLLCKDTCVESIRKIAERIIETCEKPYIINNMNLNCTTCIGGAIYNTKDSHSSLMNHADYALYEAKKEKPSICIFDDDVRTRYIRSNNLNVLTNKILKEESFNIVYQPIIDIKNNNRCARIEALIRPQDHLNDLRIDQVIHLIEKNGFAERLNTIVFNKVFEDMQNIKDIKEELVVSINISPMVKNFPDYMLKLCDLIQQKKKEISDKIIIELEITESAFMKFSETDLGEAIKKLHKHNIRLAVDDFGVEYSSLNRVVAYDFDTLKIDKSLTDGLEKQNNIAVVSVFKALFDVAKQINLDIVVEGVETKQQLDKIHEFGGAFIQGFYFSRPQPLSEIFTKFLDN</sequence>
<name>A0A097ENW5_9GAMM</name>
<dbReference type="InterPro" id="IPR043128">
    <property type="entry name" value="Rev_trsase/Diguanyl_cyclase"/>
</dbReference>
<dbReference type="FunFam" id="3.30.70.270:FF:000001">
    <property type="entry name" value="Diguanylate cyclase domain protein"/>
    <property type="match status" value="1"/>
</dbReference>
<dbReference type="InterPro" id="IPR052155">
    <property type="entry name" value="Biofilm_reg_signaling"/>
</dbReference>
<dbReference type="Gene3D" id="3.30.450.40">
    <property type="match status" value="1"/>
</dbReference>
<dbReference type="NCBIfam" id="TIGR00229">
    <property type="entry name" value="sensory_box"/>
    <property type="match status" value="1"/>
</dbReference>
<dbReference type="InterPro" id="IPR029787">
    <property type="entry name" value="Nucleotide_cyclase"/>
</dbReference>
<dbReference type="GO" id="GO:0016301">
    <property type="term" value="F:kinase activity"/>
    <property type="evidence" value="ECO:0007669"/>
    <property type="project" value="UniProtKB-KW"/>
</dbReference>
<dbReference type="Pfam" id="PF08447">
    <property type="entry name" value="PAS_3"/>
    <property type="match status" value="1"/>
</dbReference>
<protein>
    <recommendedName>
        <fullName evidence="7">Sensor protein FixL</fullName>
    </recommendedName>
</protein>
<comment type="cofactor">
    <cofactor evidence="1">
        <name>Mg(2+)</name>
        <dbReference type="ChEBI" id="CHEBI:18420"/>
    </cofactor>
</comment>
<dbReference type="KEGG" id="frf:LO80_04265"/>
<dbReference type="InterPro" id="IPR013655">
    <property type="entry name" value="PAS_fold_3"/>
</dbReference>
<dbReference type="Pfam" id="PF13185">
    <property type="entry name" value="GAF_2"/>
    <property type="match status" value="1"/>
</dbReference>
<evidence type="ECO:0000313" key="12">
    <source>
        <dbReference type="Proteomes" id="UP000029672"/>
    </source>
</evidence>
<evidence type="ECO:0000256" key="4">
    <source>
        <dbReference type="ARBA" id="ARBA00022777"/>
    </source>
</evidence>
<evidence type="ECO:0000256" key="5">
    <source>
        <dbReference type="ARBA" id="ARBA00022840"/>
    </source>
</evidence>
<dbReference type="PANTHER" id="PTHR44757:SF2">
    <property type="entry name" value="BIOFILM ARCHITECTURE MAINTENANCE PROTEIN MBAA"/>
    <property type="match status" value="1"/>
</dbReference>
<dbReference type="SMART" id="SM00052">
    <property type="entry name" value="EAL"/>
    <property type="match status" value="1"/>
</dbReference>
<dbReference type="InterPro" id="IPR035919">
    <property type="entry name" value="EAL_sf"/>
</dbReference>
<keyword evidence="12" id="KW-1185">Reference proteome</keyword>
<dbReference type="RefSeq" id="WP_040008854.1">
    <property type="nucleotide sequence ID" value="NZ_CP009574.1"/>
</dbReference>
<dbReference type="GO" id="GO:0005524">
    <property type="term" value="F:ATP binding"/>
    <property type="evidence" value="ECO:0007669"/>
    <property type="project" value="UniProtKB-KW"/>
</dbReference>